<dbReference type="GO" id="GO:0046677">
    <property type="term" value="P:response to antibiotic"/>
    <property type="evidence" value="ECO:0007669"/>
    <property type="project" value="UniProtKB-UniRule"/>
</dbReference>
<keyword evidence="9 14" id="KW-0472">Membrane</keyword>
<feature type="transmembrane region" description="Helical" evidence="14">
    <location>
        <begin position="90"/>
        <end position="109"/>
    </location>
</feature>
<evidence type="ECO:0000256" key="7">
    <source>
        <dbReference type="ARBA" id="ARBA00022801"/>
    </source>
</evidence>
<dbReference type="GO" id="GO:0008360">
    <property type="term" value="P:regulation of cell shape"/>
    <property type="evidence" value="ECO:0007669"/>
    <property type="project" value="UniProtKB-KW"/>
</dbReference>
<comment type="similarity">
    <text evidence="2 14">Belongs to the UppP family.</text>
</comment>
<sequence>MSIFQALVLGAVQGITEFLPVSSSAHLIIFPSLFGWEKHPLVFDTTLHLATALALLIYFFNDLKRIIKALVYDCNSSKLQLKKYSSEGKLGVYILIGTIPAGIIGFLLGDLIENTFRDITGTITFLAVGTFLLLLAEKYYSKNGGSVLSEKLTVSKSLFIGFFQSLALLPGISRSGATISSGMFSGLSREEAARFSFLLSVPIVLMAAVFKIVSSLSVFNQSFLPEMLTGFVSSFVFSLIAIKFLLSFVKRNRLYIFAIYRILLIVLLLFL</sequence>
<protein>
    <recommendedName>
        <fullName evidence="4 14">Undecaprenyl-diphosphatase</fullName>
        <ecNumber evidence="3 14">3.6.1.27</ecNumber>
    </recommendedName>
    <alternativeName>
        <fullName evidence="12 14">Bacitracin resistance protein</fullName>
    </alternativeName>
    <alternativeName>
        <fullName evidence="11 14">Undecaprenyl pyrophosphate phosphatase</fullName>
    </alternativeName>
</protein>
<dbReference type="InterPro" id="IPR003824">
    <property type="entry name" value="UppP"/>
</dbReference>
<feature type="transmembrane region" description="Helical" evidence="14">
    <location>
        <begin position="115"/>
        <end position="136"/>
    </location>
</feature>
<dbReference type="HAMAP" id="MF_01006">
    <property type="entry name" value="Undec_diphosphatase"/>
    <property type="match status" value="1"/>
</dbReference>
<evidence type="ECO:0000256" key="12">
    <source>
        <dbReference type="ARBA" id="ARBA00032932"/>
    </source>
</evidence>
<dbReference type="PANTHER" id="PTHR30622:SF2">
    <property type="entry name" value="UNDECAPRENYL-DIPHOSPHATASE"/>
    <property type="match status" value="1"/>
</dbReference>
<evidence type="ECO:0000313" key="15">
    <source>
        <dbReference type="EMBL" id="OGC49288.1"/>
    </source>
</evidence>
<dbReference type="AlphaFoldDB" id="A0A1F4UWF0"/>
<dbReference type="GO" id="GO:0050380">
    <property type="term" value="F:undecaprenyl-diphosphatase activity"/>
    <property type="evidence" value="ECO:0007669"/>
    <property type="project" value="UniProtKB-UniRule"/>
</dbReference>
<evidence type="ECO:0000256" key="2">
    <source>
        <dbReference type="ARBA" id="ARBA00010621"/>
    </source>
</evidence>
<dbReference type="EMBL" id="MEUT01000053">
    <property type="protein sequence ID" value="OGC49288.1"/>
    <property type="molecule type" value="Genomic_DNA"/>
</dbReference>
<dbReference type="STRING" id="1802610.A2W32_04580"/>
<dbReference type="Proteomes" id="UP000177371">
    <property type="component" value="Unassembled WGS sequence"/>
</dbReference>
<keyword evidence="10 14" id="KW-0046">Antibiotic resistance</keyword>
<keyword evidence="8 14" id="KW-1133">Transmembrane helix</keyword>
<comment type="catalytic activity">
    <reaction evidence="13 14">
        <text>di-trans,octa-cis-undecaprenyl diphosphate + H2O = di-trans,octa-cis-undecaprenyl phosphate + phosphate + H(+)</text>
        <dbReference type="Rhea" id="RHEA:28094"/>
        <dbReference type="ChEBI" id="CHEBI:15377"/>
        <dbReference type="ChEBI" id="CHEBI:15378"/>
        <dbReference type="ChEBI" id="CHEBI:43474"/>
        <dbReference type="ChEBI" id="CHEBI:58405"/>
        <dbReference type="ChEBI" id="CHEBI:60392"/>
        <dbReference type="EC" id="3.6.1.27"/>
    </reaction>
</comment>
<comment type="subcellular location">
    <subcellularLocation>
        <location evidence="1 14">Cell membrane</location>
        <topology evidence="1 14">Multi-pass membrane protein</topology>
    </subcellularLocation>
</comment>
<keyword evidence="5 14" id="KW-1003">Cell membrane</keyword>
<keyword evidence="6 14" id="KW-0812">Transmembrane</keyword>
<evidence type="ECO:0000256" key="14">
    <source>
        <dbReference type="HAMAP-Rule" id="MF_01006"/>
    </source>
</evidence>
<dbReference type="NCBIfam" id="TIGR00753">
    <property type="entry name" value="undec_PP_bacA"/>
    <property type="match status" value="1"/>
</dbReference>
<accession>A0A1F4UWF0</accession>
<proteinExistence type="inferred from homology"/>
<keyword evidence="14" id="KW-0573">Peptidoglycan synthesis</keyword>
<dbReference type="EC" id="3.6.1.27" evidence="3 14"/>
<evidence type="ECO:0000256" key="10">
    <source>
        <dbReference type="ARBA" id="ARBA00023251"/>
    </source>
</evidence>
<evidence type="ECO:0000256" key="6">
    <source>
        <dbReference type="ARBA" id="ARBA00022692"/>
    </source>
</evidence>
<evidence type="ECO:0000256" key="5">
    <source>
        <dbReference type="ARBA" id="ARBA00022475"/>
    </source>
</evidence>
<evidence type="ECO:0000256" key="4">
    <source>
        <dbReference type="ARBA" id="ARBA00021581"/>
    </source>
</evidence>
<evidence type="ECO:0000256" key="3">
    <source>
        <dbReference type="ARBA" id="ARBA00012374"/>
    </source>
</evidence>
<feature type="transmembrane region" description="Helical" evidence="14">
    <location>
        <begin position="254"/>
        <end position="270"/>
    </location>
</feature>
<evidence type="ECO:0000256" key="13">
    <source>
        <dbReference type="ARBA" id="ARBA00047594"/>
    </source>
</evidence>
<evidence type="ECO:0000256" key="1">
    <source>
        <dbReference type="ARBA" id="ARBA00004651"/>
    </source>
</evidence>
<evidence type="ECO:0000256" key="8">
    <source>
        <dbReference type="ARBA" id="ARBA00022989"/>
    </source>
</evidence>
<keyword evidence="14" id="KW-0961">Cell wall biogenesis/degradation</keyword>
<comment type="caution">
    <text evidence="15">The sequence shown here is derived from an EMBL/GenBank/DDBJ whole genome shotgun (WGS) entry which is preliminary data.</text>
</comment>
<feature type="transmembrane region" description="Helical" evidence="14">
    <location>
        <begin position="228"/>
        <end position="248"/>
    </location>
</feature>
<name>A0A1F4UWF0_UNCKA</name>
<comment type="miscellaneous">
    <text evidence="14">Bacitracin is thought to be involved in the inhibition of peptidoglycan synthesis by sequestering undecaprenyl diphosphate, thereby reducing the pool of lipid carrier available.</text>
</comment>
<comment type="function">
    <text evidence="14">Catalyzes the dephosphorylation of undecaprenyl diphosphate (UPP). Confers resistance to bacitracin.</text>
</comment>
<organism evidence="15 16">
    <name type="scientific">candidate division WWE3 bacterium RBG_16_37_10</name>
    <dbReference type="NCBI Taxonomy" id="1802610"/>
    <lineage>
        <taxon>Bacteria</taxon>
        <taxon>Katanobacteria</taxon>
    </lineage>
</organism>
<keyword evidence="14" id="KW-0133">Cell shape</keyword>
<evidence type="ECO:0000256" key="11">
    <source>
        <dbReference type="ARBA" id="ARBA00032707"/>
    </source>
</evidence>
<dbReference type="GO" id="GO:0009252">
    <property type="term" value="P:peptidoglycan biosynthetic process"/>
    <property type="evidence" value="ECO:0007669"/>
    <property type="project" value="UniProtKB-KW"/>
</dbReference>
<dbReference type="GO" id="GO:0071555">
    <property type="term" value="P:cell wall organization"/>
    <property type="evidence" value="ECO:0007669"/>
    <property type="project" value="UniProtKB-KW"/>
</dbReference>
<evidence type="ECO:0000256" key="9">
    <source>
        <dbReference type="ARBA" id="ARBA00023136"/>
    </source>
</evidence>
<dbReference type="PANTHER" id="PTHR30622">
    <property type="entry name" value="UNDECAPRENYL-DIPHOSPHATASE"/>
    <property type="match status" value="1"/>
</dbReference>
<dbReference type="GO" id="GO:0005886">
    <property type="term" value="C:plasma membrane"/>
    <property type="evidence" value="ECO:0007669"/>
    <property type="project" value="UniProtKB-SubCell"/>
</dbReference>
<keyword evidence="7 14" id="KW-0378">Hydrolase</keyword>
<feature type="transmembrane region" description="Helical" evidence="14">
    <location>
        <begin position="197"/>
        <end position="216"/>
    </location>
</feature>
<reference evidence="15 16" key="1">
    <citation type="journal article" date="2016" name="Nat. Commun.">
        <title>Thousands of microbial genomes shed light on interconnected biogeochemical processes in an aquifer system.</title>
        <authorList>
            <person name="Anantharaman K."/>
            <person name="Brown C.T."/>
            <person name="Hug L.A."/>
            <person name="Sharon I."/>
            <person name="Castelle C.J."/>
            <person name="Probst A.J."/>
            <person name="Thomas B.C."/>
            <person name="Singh A."/>
            <person name="Wilkins M.J."/>
            <person name="Karaoz U."/>
            <person name="Brodie E.L."/>
            <person name="Williams K.H."/>
            <person name="Hubbard S.S."/>
            <person name="Banfield J.F."/>
        </authorList>
    </citation>
    <scope>NUCLEOTIDE SEQUENCE [LARGE SCALE GENOMIC DNA]</scope>
</reference>
<evidence type="ECO:0000313" key="16">
    <source>
        <dbReference type="Proteomes" id="UP000177371"/>
    </source>
</evidence>
<dbReference type="Pfam" id="PF02673">
    <property type="entry name" value="BacA"/>
    <property type="match status" value="1"/>
</dbReference>
<gene>
    <name evidence="14" type="primary">uppP</name>
    <name evidence="15" type="ORF">A2W32_04580</name>
</gene>
<feature type="transmembrane region" description="Helical" evidence="14">
    <location>
        <begin position="41"/>
        <end position="60"/>
    </location>
</feature>